<dbReference type="InterPro" id="IPR036188">
    <property type="entry name" value="FAD/NAD-bd_sf"/>
</dbReference>
<name>A0A7J4JHA7_9ARCH</name>
<dbReference type="InterPro" id="IPR002938">
    <property type="entry name" value="FAD-bd"/>
</dbReference>
<dbReference type="SUPFAM" id="SSF51905">
    <property type="entry name" value="FAD/NAD(P)-binding domain"/>
    <property type="match status" value="1"/>
</dbReference>
<reference evidence="3" key="2">
    <citation type="submission" date="2021-03" db="EMBL/GenBank/DDBJ databases">
        <authorList>
            <person name="Jaffe A."/>
        </authorList>
    </citation>
    <scope>NUCLEOTIDE SEQUENCE</scope>
    <source>
        <strain evidence="3">RIFCSPLOWO2_01_FULL_58_19</strain>
    </source>
</reference>
<dbReference type="NCBIfam" id="TIGR02032">
    <property type="entry name" value="GG-red-SF"/>
    <property type="match status" value="1"/>
</dbReference>
<dbReference type="EMBL" id="DUGH01000169">
    <property type="protein sequence ID" value="HIH17132.1"/>
    <property type="molecule type" value="Genomic_DNA"/>
</dbReference>
<evidence type="ECO:0000313" key="3">
    <source>
        <dbReference type="EMBL" id="MBS3063692.1"/>
    </source>
</evidence>
<dbReference type="AlphaFoldDB" id="A0A7J4JHA7"/>
<evidence type="ECO:0000313" key="4">
    <source>
        <dbReference type="Proteomes" id="UP000564964"/>
    </source>
</evidence>
<dbReference type="Gene3D" id="3.50.50.60">
    <property type="entry name" value="FAD/NAD(P)-binding domain"/>
    <property type="match status" value="1"/>
</dbReference>
<dbReference type="PRINTS" id="PR00420">
    <property type="entry name" value="RNGMNOXGNASE"/>
</dbReference>
<sequence>MTEEYAAAVVGAGPVGLNAAIQVQKNGFDVVVLEDSEEIGLPCQCSGLISRSGYEGLGLKYDKTIVNRVRGARIFAPDRTEFKVERFDTVAYVIDRPKLDKVFARDAKELGVDIWLNSSVVDVKDGTVFYKNKAGKGEMVKAKAVVGADGIVSTVRKSMGIEAQKEWYVPGYQITGRGKFDPDFVEVHFGPWADKFFAWVIPESKTTARIGLGVTGKNARTCLEQFMDDRGIKAQKLDFQAGVIPAGPPVTNLVKDNVLLAGDAAFQAKATTGGGIMLGIEASNHAAKAIVDHFKYKTPLTSYQKHVEPVTRELEIHWRVRRYLNQLNDEDLNKLFQRMKAAGMEKFLSDNADMDKPSSFLKKVAGSPKMWMMLPEMIKFLRG</sequence>
<feature type="domain" description="FAD-binding" evidence="1">
    <location>
        <begin position="5"/>
        <end position="312"/>
    </location>
</feature>
<gene>
    <name evidence="2" type="ORF">HA252_07045</name>
    <name evidence="3" type="ORF">J4203_07555</name>
</gene>
<evidence type="ECO:0000259" key="1">
    <source>
        <dbReference type="Pfam" id="PF01494"/>
    </source>
</evidence>
<dbReference type="InterPro" id="IPR050407">
    <property type="entry name" value="Geranylgeranyl_reductase"/>
</dbReference>
<dbReference type="Pfam" id="PF01494">
    <property type="entry name" value="FAD_binding_3"/>
    <property type="match status" value="1"/>
</dbReference>
<comment type="caution">
    <text evidence="2">The sequence shown here is derived from an EMBL/GenBank/DDBJ whole genome shotgun (WGS) entry which is preliminary data.</text>
</comment>
<dbReference type="PANTHER" id="PTHR42685:SF18">
    <property type="entry name" value="DIGERANYLGERANYLGLYCEROPHOSPHOLIPID REDUCTASE"/>
    <property type="match status" value="1"/>
</dbReference>
<reference evidence="2" key="1">
    <citation type="journal article" date="2020" name="bioRxiv">
        <title>A rank-normalized archaeal taxonomy based on genome phylogeny resolves widespread incomplete and uneven classifications.</title>
        <authorList>
            <person name="Rinke C."/>
            <person name="Chuvochina M."/>
            <person name="Mussig A.J."/>
            <person name="Chaumeil P.-A."/>
            <person name="Waite D.W."/>
            <person name="Whitman W.B."/>
            <person name="Parks D.H."/>
            <person name="Hugenholtz P."/>
        </authorList>
    </citation>
    <scope>NUCLEOTIDE SEQUENCE</scope>
    <source>
        <strain evidence="2">UBA10219</strain>
    </source>
</reference>
<dbReference type="PANTHER" id="PTHR42685">
    <property type="entry name" value="GERANYLGERANYL DIPHOSPHATE REDUCTASE"/>
    <property type="match status" value="1"/>
</dbReference>
<dbReference type="GO" id="GO:0071949">
    <property type="term" value="F:FAD binding"/>
    <property type="evidence" value="ECO:0007669"/>
    <property type="project" value="InterPro"/>
</dbReference>
<dbReference type="Proteomes" id="UP000564964">
    <property type="component" value="Unassembled WGS sequence"/>
</dbReference>
<dbReference type="EMBL" id="JAGVWE010000006">
    <property type="protein sequence ID" value="MBS3063692.1"/>
    <property type="molecule type" value="Genomic_DNA"/>
</dbReference>
<evidence type="ECO:0000313" key="2">
    <source>
        <dbReference type="EMBL" id="HIH17132.1"/>
    </source>
</evidence>
<dbReference type="GO" id="GO:0016628">
    <property type="term" value="F:oxidoreductase activity, acting on the CH-CH group of donors, NAD or NADP as acceptor"/>
    <property type="evidence" value="ECO:0007669"/>
    <property type="project" value="InterPro"/>
</dbReference>
<proteinExistence type="predicted"/>
<dbReference type="InterPro" id="IPR011777">
    <property type="entry name" value="Geranylgeranyl_Rdtase_fam"/>
</dbReference>
<accession>A0A7J4JHA7</accession>
<protein>
    <submittedName>
        <fullName evidence="2">NAD(P)/FAD-dependent oxidoreductase</fullName>
    </submittedName>
</protein>
<dbReference type="Proteomes" id="UP000678237">
    <property type="component" value="Unassembled WGS sequence"/>
</dbReference>
<organism evidence="2 4">
    <name type="scientific">Candidatus Iainarchaeum sp</name>
    <dbReference type="NCBI Taxonomy" id="3101447"/>
    <lineage>
        <taxon>Archaea</taxon>
        <taxon>Candidatus Iainarchaeota</taxon>
        <taxon>Candidatus Iainarchaeia</taxon>
        <taxon>Candidatus Iainarchaeales</taxon>
        <taxon>Candidatus Iainarchaeaceae</taxon>
        <taxon>Candidatus Iainarchaeum</taxon>
    </lineage>
</organism>
<reference evidence="3" key="3">
    <citation type="submission" date="2021-05" db="EMBL/GenBank/DDBJ databases">
        <title>Protein family content uncovers lineage relationships and bacterial pathway maintenance mechanisms in DPANN archaea.</title>
        <authorList>
            <person name="Castelle C.J."/>
            <person name="Meheust R."/>
            <person name="Jaffe A.L."/>
            <person name="Seitz K."/>
            <person name="Gong X."/>
            <person name="Baker B.J."/>
            <person name="Banfield J.F."/>
        </authorList>
    </citation>
    <scope>NUCLEOTIDE SEQUENCE</scope>
    <source>
        <strain evidence="3">RIFCSPLOWO2_01_FULL_58_19</strain>
    </source>
</reference>